<proteinExistence type="predicted"/>
<dbReference type="Proteomes" id="UP001525961">
    <property type="component" value="Unassembled WGS sequence"/>
</dbReference>
<evidence type="ECO:0000313" key="2">
    <source>
        <dbReference type="Proteomes" id="UP001525961"/>
    </source>
</evidence>
<protein>
    <submittedName>
        <fullName evidence="1">XisH family protein</fullName>
    </submittedName>
</protein>
<keyword evidence="2" id="KW-1185">Reference proteome</keyword>
<gene>
    <name evidence="1" type="ORF">NG792_11280</name>
</gene>
<dbReference type="InterPro" id="IPR011856">
    <property type="entry name" value="tRNA_endonuc-like_dom_sf"/>
</dbReference>
<reference evidence="1 2" key="1">
    <citation type="journal article" date="2022" name="Front. Microbiol.">
        <title>High genomic differentiation and limited gene flow indicate recent cryptic speciation within the genus Laspinema (cyanobacteria).</title>
        <authorList>
            <person name="Stanojkovic A."/>
            <person name="Skoupy S."/>
            <person name="Skaloud P."/>
            <person name="Dvorak P."/>
        </authorList>
    </citation>
    <scope>NUCLEOTIDE SEQUENCE [LARGE SCALE GENOMIC DNA]</scope>
    <source>
        <strain evidence="1 2">D3b</strain>
    </source>
</reference>
<name>A0ABT2N6G3_9CYAN</name>
<dbReference type="InterPro" id="IPR011335">
    <property type="entry name" value="Restrct_endonuc-II-like"/>
</dbReference>
<organism evidence="1 2">
    <name type="scientific">Laspinema olomoucense D3b</name>
    <dbReference type="NCBI Taxonomy" id="2953688"/>
    <lineage>
        <taxon>Bacteria</taxon>
        <taxon>Bacillati</taxon>
        <taxon>Cyanobacteriota</taxon>
        <taxon>Cyanophyceae</taxon>
        <taxon>Oscillatoriophycideae</taxon>
        <taxon>Oscillatoriales</taxon>
        <taxon>Laspinemataceae</taxon>
        <taxon>Laspinema</taxon>
        <taxon>Laspinema olomoucense</taxon>
    </lineage>
</organism>
<dbReference type="InterPro" id="IPR014919">
    <property type="entry name" value="XisH"/>
</dbReference>
<dbReference type="EMBL" id="JAMXFA010000013">
    <property type="protein sequence ID" value="MCT7978289.1"/>
    <property type="molecule type" value="Genomic_DNA"/>
</dbReference>
<dbReference type="CDD" id="cd22366">
    <property type="entry name" value="XisH-like"/>
    <property type="match status" value="1"/>
</dbReference>
<accession>A0ABT2N6G3</accession>
<comment type="caution">
    <text evidence="1">The sequence shown here is derived from an EMBL/GenBank/DDBJ whole genome shotgun (WGS) entry which is preliminary data.</text>
</comment>
<dbReference type="RefSeq" id="WP_261235515.1">
    <property type="nucleotide sequence ID" value="NZ_JAMXFA010000013.1"/>
</dbReference>
<sequence length="155" mass="17624">MPTRDTIHNSVKKALIKEGWQITDDPYIISYGERFLFVDLAATESSINDAVAGQFIGAEQKNKRIAIEIKAFRNPSAIADLEQAIGQYILYRLLLQEVDPDRLIYLAIPEITYLDIFREPIGDLVISKLSIKLIIVDIQEAEVKQWIPARPIETL</sequence>
<dbReference type="Pfam" id="PF08814">
    <property type="entry name" value="XisH"/>
    <property type="match status" value="1"/>
</dbReference>
<evidence type="ECO:0000313" key="1">
    <source>
        <dbReference type="EMBL" id="MCT7978289.1"/>
    </source>
</evidence>
<dbReference type="SUPFAM" id="SSF52980">
    <property type="entry name" value="Restriction endonuclease-like"/>
    <property type="match status" value="1"/>
</dbReference>
<dbReference type="Gene3D" id="3.40.1350.10">
    <property type="match status" value="1"/>
</dbReference>